<name>A0A6G9XRX7_NOCBR</name>
<proteinExistence type="inferred from homology"/>
<dbReference type="SUPFAM" id="SSF54782">
    <property type="entry name" value="Porphobilinogen deaminase (hydroxymethylbilane synthase), C-terminal domain"/>
    <property type="match status" value="1"/>
</dbReference>
<feature type="domain" description="Porphobilinogen deaminase C-terminal" evidence="10">
    <location>
        <begin position="229"/>
        <end position="296"/>
    </location>
</feature>
<dbReference type="PANTHER" id="PTHR11557">
    <property type="entry name" value="PORPHOBILINOGEN DEAMINASE"/>
    <property type="match status" value="1"/>
</dbReference>
<evidence type="ECO:0000256" key="5">
    <source>
        <dbReference type="ARBA" id="ARBA00022679"/>
    </source>
</evidence>
<dbReference type="Proteomes" id="UP000501705">
    <property type="component" value="Chromosome"/>
</dbReference>
<dbReference type="GO" id="GO:0006782">
    <property type="term" value="P:protoporphyrinogen IX biosynthetic process"/>
    <property type="evidence" value="ECO:0007669"/>
    <property type="project" value="UniProtKB-UniRule"/>
</dbReference>
<comment type="cofactor">
    <cofactor evidence="8">
        <name>dipyrromethane</name>
        <dbReference type="ChEBI" id="CHEBI:60342"/>
    </cofactor>
    <text evidence="8">Binds 1 dipyrromethane group covalently.</text>
</comment>
<dbReference type="InterPro" id="IPR022419">
    <property type="entry name" value="Porphobilin_deaminase_cofac_BS"/>
</dbReference>
<dbReference type="FunFam" id="3.30.160.40:FF:000001">
    <property type="entry name" value="Porphobilinogen deaminase"/>
    <property type="match status" value="1"/>
</dbReference>
<dbReference type="InterPro" id="IPR000860">
    <property type="entry name" value="HemC"/>
</dbReference>
<dbReference type="PRINTS" id="PR00151">
    <property type="entry name" value="PORPHBDMNASE"/>
</dbReference>
<dbReference type="Gene3D" id="3.40.190.10">
    <property type="entry name" value="Periplasmic binding protein-like II"/>
    <property type="match status" value="2"/>
</dbReference>
<comment type="miscellaneous">
    <text evidence="8">The porphobilinogen subunits are added to the dipyrromethane group.</text>
</comment>
<dbReference type="GO" id="GO:0004418">
    <property type="term" value="F:hydroxymethylbilane synthase activity"/>
    <property type="evidence" value="ECO:0007669"/>
    <property type="project" value="UniProtKB-UniRule"/>
</dbReference>
<dbReference type="InterPro" id="IPR022417">
    <property type="entry name" value="Porphobilin_deaminase_N"/>
</dbReference>
<dbReference type="PIRSF" id="PIRSF001438">
    <property type="entry name" value="4pyrrol_synth_OHMeBilane_synth"/>
    <property type="match status" value="1"/>
</dbReference>
<dbReference type="RefSeq" id="WP_167462681.1">
    <property type="nucleotide sequence ID" value="NZ_CP046171.1"/>
</dbReference>
<feature type="modified residue" description="S-(dipyrrolylmethanemethyl)cysteine" evidence="8">
    <location>
        <position position="242"/>
    </location>
</feature>
<accession>A0A6G9XRX7</accession>
<reference evidence="11 12" key="1">
    <citation type="journal article" date="2019" name="ACS Chem. Biol.">
        <title>Identification and Mobilization of a Cryptic Antibiotic Biosynthesis Gene Locus from a Human-Pathogenic Nocardia Isolate.</title>
        <authorList>
            <person name="Herisse M."/>
            <person name="Ishida K."/>
            <person name="Porter J.L."/>
            <person name="Howden B."/>
            <person name="Hertweck C."/>
            <person name="Stinear T.P."/>
            <person name="Pidot S.J."/>
        </authorList>
    </citation>
    <scope>NUCLEOTIDE SEQUENCE [LARGE SCALE GENOMIC DNA]</scope>
    <source>
        <strain evidence="11 12">AUSMDU00024985</strain>
    </source>
</reference>
<organism evidence="11 12">
    <name type="scientific">Nocardia brasiliensis</name>
    <dbReference type="NCBI Taxonomy" id="37326"/>
    <lineage>
        <taxon>Bacteria</taxon>
        <taxon>Bacillati</taxon>
        <taxon>Actinomycetota</taxon>
        <taxon>Actinomycetes</taxon>
        <taxon>Mycobacteriales</taxon>
        <taxon>Nocardiaceae</taxon>
        <taxon>Nocardia</taxon>
    </lineage>
</organism>
<keyword evidence="6 8" id="KW-0627">Porphyrin biosynthesis</keyword>
<dbReference type="InterPro" id="IPR036803">
    <property type="entry name" value="Porphobilinogen_deaminase_C_sf"/>
</dbReference>
<evidence type="ECO:0000256" key="7">
    <source>
        <dbReference type="ARBA" id="ARBA00048169"/>
    </source>
</evidence>
<dbReference type="Pfam" id="PF03900">
    <property type="entry name" value="Porphobil_deamC"/>
    <property type="match status" value="1"/>
</dbReference>
<comment type="catalytic activity">
    <reaction evidence="7 8">
        <text>4 porphobilinogen + H2O = hydroxymethylbilane + 4 NH4(+)</text>
        <dbReference type="Rhea" id="RHEA:13185"/>
        <dbReference type="ChEBI" id="CHEBI:15377"/>
        <dbReference type="ChEBI" id="CHEBI:28938"/>
        <dbReference type="ChEBI" id="CHEBI:57845"/>
        <dbReference type="ChEBI" id="CHEBI:58126"/>
        <dbReference type="EC" id="2.5.1.61"/>
    </reaction>
</comment>
<evidence type="ECO:0000256" key="6">
    <source>
        <dbReference type="ARBA" id="ARBA00023244"/>
    </source>
</evidence>
<dbReference type="GO" id="GO:0005737">
    <property type="term" value="C:cytoplasm"/>
    <property type="evidence" value="ECO:0007669"/>
    <property type="project" value="UniProtKB-UniRule"/>
</dbReference>
<protein>
    <recommendedName>
        <fullName evidence="8">Porphobilinogen deaminase</fullName>
        <shortName evidence="8">PBG</shortName>
        <ecNumber evidence="8">2.5.1.61</ecNumber>
    </recommendedName>
    <alternativeName>
        <fullName evidence="8">Hydroxymethylbilane synthase</fullName>
        <shortName evidence="8">HMBS</shortName>
    </alternativeName>
    <alternativeName>
        <fullName evidence="8">Pre-uroporphyrinogen synthase</fullName>
    </alternativeName>
</protein>
<evidence type="ECO:0000256" key="4">
    <source>
        <dbReference type="ARBA" id="ARBA00011245"/>
    </source>
</evidence>
<gene>
    <name evidence="8 11" type="primary">hemC</name>
    <name evidence="11" type="ORF">F5X71_15930</name>
</gene>
<feature type="domain" description="Porphobilinogen deaminase N-terminal" evidence="9">
    <location>
        <begin position="7"/>
        <end position="213"/>
    </location>
</feature>
<evidence type="ECO:0000256" key="3">
    <source>
        <dbReference type="ARBA" id="ARBA00005638"/>
    </source>
</evidence>
<dbReference type="AlphaFoldDB" id="A0A6G9XRX7"/>
<evidence type="ECO:0000256" key="2">
    <source>
        <dbReference type="ARBA" id="ARBA00004735"/>
    </source>
</evidence>
<comment type="subunit">
    <text evidence="4 8">Monomer.</text>
</comment>
<comment type="function">
    <text evidence="1 8">Tetrapolymerization of the monopyrrole PBG into the hydroxymethylbilane pre-uroporphyrinogen in several discrete steps.</text>
</comment>
<dbReference type="SUPFAM" id="SSF53850">
    <property type="entry name" value="Periplasmic binding protein-like II"/>
    <property type="match status" value="1"/>
</dbReference>
<dbReference type="Gene3D" id="3.30.160.40">
    <property type="entry name" value="Porphobilinogen deaminase, C-terminal domain"/>
    <property type="match status" value="1"/>
</dbReference>
<keyword evidence="5 8" id="KW-0808">Transferase</keyword>
<sequence>MSRTRIIRIATRSSPMAMAQAEHVAELLGQLGVQSELVKVTTAGDRWMGDLSKLGGKGAFVKELDHALLVDDADLAVHCLKDIPGDVPVPEGLHFAGYLARDDVHDAVITRDGAPLAEQPAGTVVGTSSVRRTAQLLLHYPHLTVKPLRGNVNTRLARLEEGHIDVLIAAVSGLHRVNQQHRITETLDLETMCPPIGAGIIALECRSDDSQLREFGAQLDHAETHRHADAERAMLHALQGHCNSPIAGYATTDRAGRLTLHGKVFSADGAQWLDSKHWGVPEDPQALGFFVGADLLRQGARAIIDAIPH</sequence>
<comment type="pathway">
    <text evidence="2">Porphyrin-containing compound metabolism; protoporphyrin-IX biosynthesis; coproporphyrinogen-III from 5-aminolevulinate: step 2/4.</text>
</comment>
<evidence type="ECO:0000259" key="9">
    <source>
        <dbReference type="Pfam" id="PF01379"/>
    </source>
</evidence>
<dbReference type="EC" id="2.5.1.61" evidence="8"/>
<evidence type="ECO:0000313" key="12">
    <source>
        <dbReference type="Proteomes" id="UP000501705"/>
    </source>
</evidence>
<dbReference type="EMBL" id="CP046171">
    <property type="protein sequence ID" value="QIS03610.1"/>
    <property type="molecule type" value="Genomic_DNA"/>
</dbReference>
<dbReference type="PROSITE" id="PS00533">
    <property type="entry name" value="PORPHOBILINOGEN_DEAM"/>
    <property type="match status" value="1"/>
</dbReference>
<evidence type="ECO:0000259" key="10">
    <source>
        <dbReference type="Pfam" id="PF03900"/>
    </source>
</evidence>
<dbReference type="NCBIfam" id="TIGR00212">
    <property type="entry name" value="hemC"/>
    <property type="match status" value="1"/>
</dbReference>
<dbReference type="FunFam" id="3.40.190.10:FF:000005">
    <property type="entry name" value="Porphobilinogen deaminase"/>
    <property type="match status" value="1"/>
</dbReference>
<evidence type="ECO:0000256" key="1">
    <source>
        <dbReference type="ARBA" id="ARBA00002869"/>
    </source>
</evidence>
<dbReference type="InterPro" id="IPR022418">
    <property type="entry name" value="Porphobilinogen_deaminase_C"/>
</dbReference>
<comment type="similarity">
    <text evidence="3 8">Belongs to the HMBS family.</text>
</comment>
<dbReference type="Pfam" id="PF01379">
    <property type="entry name" value="Porphobil_deam"/>
    <property type="match status" value="1"/>
</dbReference>
<dbReference type="HAMAP" id="MF_00260">
    <property type="entry name" value="Porphobil_deam"/>
    <property type="match status" value="1"/>
</dbReference>
<evidence type="ECO:0000313" key="11">
    <source>
        <dbReference type="EMBL" id="QIS03610.1"/>
    </source>
</evidence>
<evidence type="ECO:0000256" key="8">
    <source>
        <dbReference type="HAMAP-Rule" id="MF_00260"/>
    </source>
</evidence>
<dbReference type="PANTHER" id="PTHR11557:SF0">
    <property type="entry name" value="PORPHOBILINOGEN DEAMINASE"/>
    <property type="match status" value="1"/>
</dbReference>